<feature type="compositionally biased region" description="Pro residues" evidence="1">
    <location>
        <begin position="217"/>
        <end position="229"/>
    </location>
</feature>
<feature type="region of interest" description="Disordered" evidence="1">
    <location>
        <begin position="214"/>
        <end position="282"/>
    </location>
</feature>
<keyword evidence="2" id="KW-0812">Transmembrane</keyword>
<organism evidence="4 5">
    <name type="scientific">Hondaea fermentalgiana</name>
    <dbReference type="NCBI Taxonomy" id="2315210"/>
    <lineage>
        <taxon>Eukaryota</taxon>
        <taxon>Sar</taxon>
        <taxon>Stramenopiles</taxon>
        <taxon>Bigyra</taxon>
        <taxon>Labyrinthulomycetes</taxon>
        <taxon>Thraustochytrida</taxon>
        <taxon>Thraustochytriidae</taxon>
        <taxon>Hondaea</taxon>
    </lineage>
</organism>
<feature type="compositionally biased region" description="Pro residues" evidence="1">
    <location>
        <begin position="239"/>
        <end position="264"/>
    </location>
</feature>
<feature type="transmembrane region" description="Helical" evidence="2">
    <location>
        <begin position="291"/>
        <end position="310"/>
    </location>
</feature>
<protein>
    <submittedName>
        <fullName evidence="4">Uncharacterized protein</fullName>
    </submittedName>
</protein>
<proteinExistence type="predicted"/>
<dbReference type="Proteomes" id="UP000241890">
    <property type="component" value="Unassembled WGS sequence"/>
</dbReference>
<comment type="caution">
    <text evidence="4">The sequence shown here is derived from an EMBL/GenBank/DDBJ whole genome shotgun (WGS) entry which is preliminary data.</text>
</comment>
<evidence type="ECO:0000256" key="3">
    <source>
        <dbReference type="SAM" id="SignalP"/>
    </source>
</evidence>
<reference evidence="4 5" key="1">
    <citation type="submission" date="2017-12" db="EMBL/GenBank/DDBJ databases">
        <title>Sequencing, de novo assembly and annotation of complete genome of a new Thraustochytrid species, strain FCC1311.</title>
        <authorList>
            <person name="Sedici K."/>
            <person name="Godart F."/>
            <person name="Aiese Cigliano R."/>
            <person name="Sanseverino W."/>
            <person name="Barakat M."/>
            <person name="Ortet P."/>
            <person name="Marechal E."/>
            <person name="Cagnac O."/>
            <person name="Amato A."/>
        </authorList>
    </citation>
    <scope>NUCLEOTIDE SEQUENCE [LARGE SCALE GENOMIC DNA]</scope>
</reference>
<dbReference type="EMBL" id="BEYU01000060">
    <property type="protein sequence ID" value="GBG29595.1"/>
    <property type="molecule type" value="Genomic_DNA"/>
</dbReference>
<feature type="chain" id="PRO_5015359117" evidence="3">
    <location>
        <begin position="21"/>
        <end position="311"/>
    </location>
</feature>
<keyword evidence="5" id="KW-1185">Reference proteome</keyword>
<dbReference type="AlphaFoldDB" id="A0A2R5GG70"/>
<keyword evidence="3" id="KW-0732">Signal</keyword>
<sequence length="311" mass="34070">MLRSLLLLVQVAALLTLAASSSSSSSSSSSDEGEGQSYEGIQRYALDGNDYVLTVPDLGKCLQFFMNYFDEKNEDGSNSNRVTLLVRDCVQGHANQVVYRSNSRKSTVCYCSRAYTSSCLNEVGDAVIPQYDSDPTDFALNTDILINGYLTQYDPRPVIVHDKDESKGIAYTDVFEIQSLDLEDELEYDDGNSRANSTHMEKHGVKNYIKLATTWPTPSPTKSPTPKPTVSPTMSPTYFPTPFPGQPTPFPTPEPSESPTPYPTKAPLEAGETHSPTAAPTSAPVEQDAEVLGLFFGIGTLLIVFAYYCFF</sequence>
<gene>
    <name evidence="4" type="ORF">FCC1311_058162</name>
</gene>
<dbReference type="InParanoid" id="A0A2R5GG70"/>
<evidence type="ECO:0000256" key="1">
    <source>
        <dbReference type="SAM" id="MobiDB-lite"/>
    </source>
</evidence>
<feature type="signal peptide" evidence="3">
    <location>
        <begin position="1"/>
        <end position="20"/>
    </location>
</feature>
<keyword evidence="2" id="KW-1133">Transmembrane helix</keyword>
<evidence type="ECO:0000313" key="4">
    <source>
        <dbReference type="EMBL" id="GBG29595.1"/>
    </source>
</evidence>
<evidence type="ECO:0000256" key="2">
    <source>
        <dbReference type="SAM" id="Phobius"/>
    </source>
</evidence>
<name>A0A2R5GG70_9STRA</name>
<evidence type="ECO:0000313" key="5">
    <source>
        <dbReference type="Proteomes" id="UP000241890"/>
    </source>
</evidence>
<accession>A0A2R5GG70</accession>
<keyword evidence="2" id="KW-0472">Membrane</keyword>